<feature type="transmembrane region" description="Helical" evidence="6">
    <location>
        <begin position="82"/>
        <end position="98"/>
    </location>
</feature>
<comment type="caution">
    <text evidence="7">The sequence shown here is derived from an EMBL/GenBank/DDBJ whole genome shotgun (WGS) entry which is preliminary data.</text>
</comment>
<keyword evidence="2" id="KW-0813">Transport</keyword>
<evidence type="ECO:0000256" key="3">
    <source>
        <dbReference type="ARBA" id="ARBA00022692"/>
    </source>
</evidence>
<feature type="transmembrane region" description="Helical" evidence="6">
    <location>
        <begin position="144"/>
        <end position="165"/>
    </location>
</feature>
<feature type="transmembrane region" description="Helical" evidence="6">
    <location>
        <begin position="340"/>
        <end position="360"/>
    </location>
</feature>
<feature type="transmembrane region" description="Helical" evidence="6">
    <location>
        <begin position="231"/>
        <end position="254"/>
    </location>
</feature>
<accession>A0A3N0X8G9</accession>
<feature type="transmembrane region" description="Helical" evidence="6">
    <location>
        <begin position="104"/>
        <end position="132"/>
    </location>
</feature>
<proteinExistence type="predicted"/>
<dbReference type="InterPro" id="IPR036259">
    <property type="entry name" value="MFS_trans_sf"/>
</dbReference>
<reference evidence="8" key="1">
    <citation type="submission" date="2018-11" db="EMBL/GenBank/DDBJ databases">
        <title>Proposal to divide the Flavobacteriaceae and reorganize its genera based on Amino Acid Identity values calculated from whole genome sequences.</title>
        <authorList>
            <person name="Nicholson A.C."/>
            <person name="Gulvik C.A."/>
            <person name="Whitney A.M."/>
            <person name="Humrighouse B.W."/>
            <person name="Bell M."/>
            <person name="Holmes B."/>
            <person name="Steigerwalt A."/>
            <person name="Villarma A."/>
            <person name="Sheth M."/>
            <person name="Batra D."/>
            <person name="Pryor J."/>
            <person name="Bernardet J.-F."/>
            <person name="Hugo C."/>
            <person name="Kampfer P."/>
            <person name="Newman J."/>
            <person name="Mcquiston J.R."/>
        </authorList>
    </citation>
    <scope>NUCLEOTIDE SEQUENCE [LARGE SCALE GENOMIC DNA]</scope>
    <source>
        <strain evidence="8">DSM 22165</strain>
    </source>
</reference>
<dbReference type="Gene3D" id="1.20.1250.20">
    <property type="entry name" value="MFS general substrate transporter like domains"/>
    <property type="match status" value="1"/>
</dbReference>
<evidence type="ECO:0000256" key="1">
    <source>
        <dbReference type="ARBA" id="ARBA00004141"/>
    </source>
</evidence>
<keyword evidence="5 6" id="KW-0472">Membrane</keyword>
<feature type="transmembrane region" description="Helical" evidence="6">
    <location>
        <begin position="468"/>
        <end position="486"/>
    </location>
</feature>
<evidence type="ECO:0000256" key="6">
    <source>
        <dbReference type="SAM" id="Phobius"/>
    </source>
</evidence>
<evidence type="ECO:0000313" key="7">
    <source>
        <dbReference type="EMBL" id="ROI13666.1"/>
    </source>
</evidence>
<name>A0A3N0X8G9_9FLAO</name>
<evidence type="ECO:0000313" key="8">
    <source>
        <dbReference type="Proteomes" id="UP000267623"/>
    </source>
</evidence>
<sequence>MYNKSPFADWVPKPLMLLLILVILFPIVSINGVYTSNATDLSGALATYSEYVALANNAGVIGMGLSMVIALRIKMRFRSKEIITVSCIMLALLSYMCGTTENPWVLVAGSFLIGFFKFFPLIEMILPIMFILSPTGDKGRFYAIFYPLVIGFGQFFGYKMALFTFESNYQAPYFLMSAMMLLIATISLIFQHNQRFCFKKPLYQIDWLSLVLLGSSAMFFNYFFVFMRQQGWFISPYIIGSLISGVILLALTIYRQKFLKRKMIKFNFFVERENVKHGFVLLLFLGVYLASTSIYSQYTLGVLGYNNLINAHTDLYMIYGIVIAGVIAFFHFKKNWNVKYYIAGGFIAFFLHTLCLYLIIQPQMNIEYLNYSMILKGLGMGILFIGIWFYASLDLEMDDVFGVLSILIMVRTFFATAIGSAIIGWAVYQGQWQSLSDMSNYLDIGDIPNGMAIYQNISLNAVMASGKIVLGALCWFTIPVMIYVMTHHYGQFNYRRLALFRKVLRGSSIRGYRLS</sequence>
<dbReference type="Proteomes" id="UP000267623">
    <property type="component" value="Unassembled WGS sequence"/>
</dbReference>
<evidence type="ECO:0000256" key="5">
    <source>
        <dbReference type="ARBA" id="ARBA00023136"/>
    </source>
</evidence>
<feature type="transmembrane region" description="Helical" evidence="6">
    <location>
        <begin position="372"/>
        <end position="391"/>
    </location>
</feature>
<feature type="transmembrane region" description="Helical" evidence="6">
    <location>
        <begin position="403"/>
        <end position="428"/>
    </location>
</feature>
<dbReference type="RefSeq" id="WP_123281287.1">
    <property type="nucleotide sequence ID" value="NZ_RJTU01000050.1"/>
</dbReference>
<dbReference type="EMBL" id="RJTU01000050">
    <property type="protein sequence ID" value="ROI13666.1"/>
    <property type="molecule type" value="Genomic_DNA"/>
</dbReference>
<evidence type="ECO:0000256" key="2">
    <source>
        <dbReference type="ARBA" id="ARBA00022448"/>
    </source>
</evidence>
<dbReference type="PANTHER" id="PTHR42718">
    <property type="entry name" value="MAJOR FACILITATOR SUPERFAMILY MULTIDRUG TRANSPORTER MFSC"/>
    <property type="match status" value="1"/>
</dbReference>
<reference evidence="8" key="2">
    <citation type="submission" date="2018-11" db="EMBL/GenBank/DDBJ databases">
        <title>Proposal to divide the Flavobacteriaceae and reorganize its genera based on Amino Acid Identity values calculated from whole genome sequences.</title>
        <authorList>
            <person name="Nicholson A.C."/>
            <person name="Gulvik C.A."/>
            <person name="Whitney A.M."/>
            <person name="Humrighouse B.W."/>
            <person name="Bell M."/>
            <person name="Holmes B."/>
            <person name="Steigerwalt A."/>
            <person name="Villarma A."/>
            <person name="Sheth M."/>
            <person name="Batra D."/>
            <person name="Pryor J."/>
            <person name="Bernardet J.-F."/>
            <person name="Hugo C."/>
            <person name="Kampfer P."/>
            <person name="Newman J."/>
            <person name="Mcquiston J."/>
        </authorList>
    </citation>
    <scope>NUCLEOTIDE SEQUENCE [LARGE SCALE GENOMIC DNA]</scope>
    <source>
        <strain evidence="8">DSM 22165</strain>
    </source>
</reference>
<gene>
    <name evidence="7" type="ORF">EGH73_07235</name>
</gene>
<evidence type="ECO:0008006" key="9">
    <source>
        <dbReference type="Google" id="ProtNLM"/>
    </source>
</evidence>
<dbReference type="AlphaFoldDB" id="A0A3N0X8G9"/>
<dbReference type="GO" id="GO:0016020">
    <property type="term" value="C:membrane"/>
    <property type="evidence" value="ECO:0007669"/>
    <property type="project" value="UniProtKB-SubCell"/>
</dbReference>
<dbReference type="PANTHER" id="PTHR42718:SF9">
    <property type="entry name" value="MAJOR FACILITATOR SUPERFAMILY MULTIDRUG TRANSPORTER MFSC"/>
    <property type="match status" value="1"/>
</dbReference>
<feature type="transmembrane region" description="Helical" evidence="6">
    <location>
        <begin position="202"/>
        <end position="225"/>
    </location>
</feature>
<keyword evidence="3 6" id="KW-0812">Transmembrane</keyword>
<feature type="transmembrane region" description="Helical" evidence="6">
    <location>
        <begin position="51"/>
        <end position="70"/>
    </location>
</feature>
<comment type="subcellular location">
    <subcellularLocation>
        <location evidence="1">Membrane</location>
        <topology evidence="1">Multi-pass membrane protein</topology>
    </subcellularLocation>
</comment>
<feature type="transmembrane region" description="Helical" evidence="6">
    <location>
        <begin position="275"/>
        <end position="295"/>
    </location>
</feature>
<protein>
    <recommendedName>
        <fullName evidence="9">MFS transporter</fullName>
    </recommendedName>
</protein>
<organism evidence="7 8">
    <name type="scientific">Epilithonimonas hominis</name>
    <dbReference type="NCBI Taxonomy" id="420404"/>
    <lineage>
        <taxon>Bacteria</taxon>
        <taxon>Pseudomonadati</taxon>
        <taxon>Bacteroidota</taxon>
        <taxon>Flavobacteriia</taxon>
        <taxon>Flavobacteriales</taxon>
        <taxon>Weeksellaceae</taxon>
        <taxon>Chryseobacterium group</taxon>
        <taxon>Epilithonimonas</taxon>
    </lineage>
</organism>
<evidence type="ECO:0000256" key="4">
    <source>
        <dbReference type="ARBA" id="ARBA00022989"/>
    </source>
</evidence>
<dbReference type="SUPFAM" id="SSF103473">
    <property type="entry name" value="MFS general substrate transporter"/>
    <property type="match status" value="1"/>
</dbReference>
<feature type="transmembrane region" description="Helical" evidence="6">
    <location>
        <begin position="171"/>
        <end position="190"/>
    </location>
</feature>
<keyword evidence="4 6" id="KW-1133">Transmembrane helix</keyword>
<feature type="transmembrane region" description="Helical" evidence="6">
    <location>
        <begin position="315"/>
        <end position="333"/>
    </location>
</feature>